<feature type="domain" description="FAD/NAD(P)-binding" evidence="6">
    <location>
        <begin position="12"/>
        <end position="292"/>
    </location>
</feature>
<dbReference type="GO" id="GO:0003955">
    <property type="term" value="F:NAD(P)H dehydrogenase (quinone) activity"/>
    <property type="evidence" value="ECO:0007669"/>
    <property type="project" value="TreeGrafter"/>
</dbReference>
<name>A0A4Y9RQP3_9BURK</name>
<dbReference type="Pfam" id="PF07992">
    <property type="entry name" value="Pyr_redox_2"/>
    <property type="match status" value="1"/>
</dbReference>
<accession>A0A4Y9RQP3</accession>
<dbReference type="AlphaFoldDB" id="A0A4Y9RQP3"/>
<dbReference type="EMBL" id="SPVF01000264">
    <property type="protein sequence ID" value="TFW11394.1"/>
    <property type="molecule type" value="Genomic_DNA"/>
</dbReference>
<dbReference type="OrthoDB" id="9781621at2"/>
<keyword evidence="5" id="KW-0560">Oxidoreductase</keyword>
<comment type="caution">
    <text evidence="7">The sequence shown here is derived from an EMBL/GenBank/DDBJ whole genome shotgun (WGS) entry which is preliminary data.</text>
</comment>
<dbReference type="InterPro" id="IPR036188">
    <property type="entry name" value="FAD/NAD-bd_sf"/>
</dbReference>
<dbReference type="PRINTS" id="PR00368">
    <property type="entry name" value="FADPNR"/>
</dbReference>
<dbReference type="SUPFAM" id="SSF51905">
    <property type="entry name" value="FAD/NAD(P)-binding domain"/>
    <property type="match status" value="1"/>
</dbReference>
<gene>
    <name evidence="7" type="ORF">E4L96_21800</name>
</gene>
<dbReference type="PANTHER" id="PTHR42913:SF3">
    <property type="entry name" value="64 KDA MITOCHONDRIAL NADH DEHYDROGENASE (EUROFUNG)"/>
    <property type="match status" value="1"/>
</dbReference>
<dbReference type="InterPro" id="IPR023753">
    <property type="entry name" value="FAD/NAD-binding_dom"/>
</dbReference>
<dbReference type="Gene3D" id="3.50.50.100">
    <property type="match status" value="1"/>
</dbReference>
<evidence type="ECO:0000259" key="6">
    <source>
        <dbReference type="Pfam" id="PF07992"/>
    </source>
</evidence>
<protein>
    <submittedName>
        <fullName evidence="7">NADH-quinone oxidoreductase subunit L</fullName>
    </submittedName>
</protein>
<evidence type="ECO:0000256" key="4">
    <source>
        <dbReference type="ARBA" id="ARBA00022827"/>
    </source>
</evidence>
<evidence type="ECO:0000256" key="3">
    <source>
        <dbReference type="ARBA" id="ARBA00022630"/>
    </source>
</evidence>
<dbReference type="PANTHER" id="PTHR42913">
    <property type="entry name" value="APOPTOSIS-INDUCING FACTOR 1"/>
    <property type="match status" value="1"/>
</dbReference>
<reference evidence="7 8" key="1">
    <citation type="submission" date="2019-03" db="EMBL/GenBank/DDBJ databases">
        <title>Draft Genome Sequence of Massilia arenosa sp. nov., a Novel Massilia Species Isolated from a Sandy-loam Maize Soil.</title>
        <authorList>
            <person name="Raths R."/>
            <person name="Peta V."/>
            <person name="Bucking H."/>
        </authorList>
    </citation>
    <scope>NUCLEOTIDE SEQUENCE [LARGE SCALE GENOMIC DNA]</scope>
    <source>
        <strain evidence="7 8">MC02</strain>
    </source>
</reference>
<evidence type="ECO:0000313" key="7">
    <source>
        <dbReference type="EMBL" id="TFW11394.1"/>
    </source>
</evidence>
<proteinExistence type="inferred from homology"/>
<keyword evidence="4" id="KW-0274">FAD</keyword>
<dbReference type="PROSITE" id="PS51257">
    <property type="entry name" value="PROKAR_LIPOPROTEIN"/>
    <property type="match status" value="1"/>
</dbReference>
<dbReference type="InterPro" id="IPR051169">
    <property type="entry name" value="NADH-Q_oxidoreductase"/>
</dbReference>
<evidence type="ECO:0000256" key="1">
    <source>
        <dbReference type="ARBA" id="ARBA00001974"/>
    </source>
</evidence>
<comment type="similarity">
    <text evidence="2">Belongs to the NADH dehydrogenase family.</text>
</comment>
<organism evidence="7 8">
    <name type="scientific">Zemynaea arenosa</name>
    <dbReference type="NCBI Taxonomy" id="2561931"/>
    <lineage>
        <taxon>Bacteria</taxon>
        <taxon>Pseudomonadati</taxon>
        <taxon>Pseudomonadota</taxon>
        <taxon>Betaproteobacteria</taxon>
        <taxon>Burkholderiales</taxon>
        <taxon>Oxalobacteraceae</taxon>
        <taxon>Telluria group</taxon>
        <taxon>Zemynaea</taxon>
    </lineage>
</organism>
<comment type="cofactor">
    <cofactor evidence="1">
        <name>FAD</name>
        <dbReference type="ChEBI" id="CHEBI:57692"/>
    </cofactor>
</comment>
<evidence type="ECO:0000256" key="5">
    <source>
        <dbReference type="ARBA" id="ARBA00023002"/>
    </source>
</evidence>
<evidence type="ECO:0000256" key="2">
    <source>
        <dbReference type="ARBA" id="ARBA00005272"/>
    </source>
</evidence>
<keyword evidence="8" id="KW-1185">Reference proteome</keyword>
<dbReference type="PRINTS" id="PR00469">
    <property type="entry name" value="PNDRDTASEII"/>
</dbReference>
<dbReference type="Proteomes" id="UP000298438">
    <property type="component" value="Unassembled WGS sequence"/>
</dbReference>
<keyword evidence="3" id="KW-0285">Flavoprotein</keyword>
<evidence type="ECO:0000313" key="8">
    <source>
        <dbReference type="Proteomes" id="UP000298438"/>
    </source>
</evidence>
<dbReference type="GO" id="GO:0019646">
    <property type="term" value="P:aerobic electron transport chain"/>
    <property type="evidence" value="ECO:0007669"/>
    <property type="project" value="TreeGrafter"/>
</dbReference>
<sequence length="409" mass="43690">MQKPFNCEDTMKDIVIIGGGYAGLSCALRLGARVRKQGLAARVHLVSARPVVVERIRLHQRVAGQAMRERALDTLLAGTGVRLVRGAAEDIDVQAHTVRVDGEVLNWDRLVLAAGSRTDLQAVPGAAAHAVSIEPDTAVALMQRVAALPPGSRVAIVGGGLTGIETASEIAESCRGLQLDVRLVAGQRLAADFPPPARAHLRHTLERLGVQVIEGQRVVEVAADHLCTHAAPLPFDLCIWTAGFAAPPLARHAGLSCNAAGQVLVDPMLRALSHPAVYVAGDMGAPVQPPGQPLPQGCKSAMPMGVHVAENIVRELRGAAPDPFDFALMFYCVSLGRRDGLIQWADAAGALTGRTLTGRRAAWFKEFICKSTIWALQLERRGLPAVVWKRTGQPALPSQMHKELEPTER</sequence>